<gene>
    <name evidence="2" type="ORF">Tco_0750168</name>
</gene>
<name>A0ABQ4Z197_9ASTR</name>
<protein>
    <submittedName>
        <fullName evidence="2">Uncharacterized protein</fullName>
    </submittedName>
</protein>
<keyword evidence="3" id="KW-1185">Reference proteome</keyword>
<feature type="compositionally biased region" description="Basic and acidic residues" evidence="1">
    <location>
        <begin position="61"/>
        <end position="72"/>
    </location>
</feature>
<feature type="compositionally biased region" description="Basic and acidic residues" evidence="1">
    <location>
        <begin position="21"/>
        <end position="34"/>
    </location>
</feature>
<feature type="region of interest" description="Disordered" evidence="1">
    <location>
        <begin position="1"/>
        <end position="72"/>
    </location>
</feature>
<dbReference type="Proteomes" id="UP001151760">
    <property type="component" value="Unassembled WGS sequence"/>
</dbReference>
<dbReference type="EMBL" id="BQNB010010915">
    <property type="protein sequence ID" value="GJS83627.1"/>
    <property type="molecule type" value="Genomic_DNA"/>
</dbReference>
<evidence type="ECO:0000313" key="3">
    <source>
        <dbReference type="Proteomes" id="UP001151760"/>
    </source>
</evidence>
<proteinExistence type="predicted"/>
<accession>A0ABQ4Z197</accession>
<evidence type="ECO:0000256" key="1">
    <source>
        <dbReference type="SAM" id="MobiDB-lite"/>
    </source>
</evidence>
<reference evidence="2" key="1">
    <citation type="journal article" date="2022" name="Int. J. Mol. Sci.">
        <title>Draft Genome of Tanacetum Coccineum: Genomic Comparison of Closely Related Tanacetum-Family Plants.</title>
        <authorList>
            <person name="Yamashiro T."/>
            <person name="Shiraishi A."/>
            <person name="Nakayama K."/>
            <person name="Satake H."/>
        </authorList>
    </citation>
    <scope>NUCLEOTIDE SEQUENCE</scope>
</reference>
<comment type="caution">
    <text evidence="2">The sequence shown here is derived from an EMBL/GenBank/DDBJ whole genome shotgun (WGS) entry which is preliminary data.</text>
</comment>
<evidence type="ECO:0000313" key="2">
    <source>
        <dbReference type="EMBL" id="GJS83627.1"/>
    </source>
</evidence>
<sequence length="72" mass="7759">MHMRYTINARTPPLLTPPKDATSEKKNTKDEVGDKAATMAEPGTSPPTPPGKDPYSGKLNPENEARGKAPTR</sequence>
<organism evidence="2 3">
    <name type="scientific">Tanacetum coccineum</name>
    <dbReference type="NCBI Taxonomy" id="301880"/>
    <lineage>
        <taxon>Eukaryota</taxon>
        <taxon>Viridiplantae</taxon>
        <taxon>Streptophyta</taxon>
        <taxon>Embryophyta</taxon>
        <taxon>Tracheophyta</taxon>
        <taxon>Spermatophyta</taxon>
        <taxon>Magnoliopsida</taxon>
        <taxon>eudicotyledons</taxon>
        <taxon>Gunneridae</taxon>
        <taxon>Pentapetalae</taxon>
        <taxon>asterids</taxon>
        <taxon>campanulids</taxon>
        <taxon>Asterales</taxon>
        <taxon>Asteraceae</taxon>
        <taxon>Asteroideae</taxon>
        <taxon>Anthemideae</taxon>
        <taxon>Anthemidinae</taxon>
        <taxon>Tanacetum</taxon>
    </lineage>
</organism>
<reference evidence="2" key="2">
    <citation type="submission" date="2022-01" db="EMBL/GenBank/DDBJ databases">
        <authorList>
            <person name="Yamashiro T."/>
            <person name="Shiraishi A."/>
            <person name="Satake H."/>
            <person name="Nakayama K."/>
        </authorList>
    </citation>
    <scope>NUCLEOTIDE SEQUENCE</scope>
</reference>